<sequence length="93" mass="10793">MQHIDEGLVTFTKNKHDAPFNWAETPVGEFFQVDYSEDYPQQAFLAVPYRGHWFYIADDDLESKSTFMLLTQLFDLQAGQTKYNGPTLTLPVR</sequence>
<keyword evidence="2" id="KW-1185">Reference proteome</keyword>
<organism evidence="1 2">
    <name type="scientific">Methylomarinum roseum</name>
    <dbReference type="NCBI Taxonomy" id="3067653"/>
    <lineage>
        <taxon>Bacteria</taxon>
        <taxon>Pseudomonadati</taxon>
        <taxon>Pseudomonadota</taxon>
        <taxon>Gammaproteobacteria</taxon>
        <taxon>Methylococcales</taxon>
        <taxon>Methylococcaceae</taxon>
        <taxon>Methylomarinum</taxon>
    </lineage>
</organism>
<accession>A0AAU7NTT9</accession>
<dbReference type="RefSeq" id="WP_305906808.1">
    <property type="nucleotide sequence ID" value="NZ_CP157743.1"/>
</dbReference>
<dbReference type="EMBL" id="CP157743">
    <property type="protein sequence ID" value="XBS20415.1"/>
    <property type="molecule type" value="Genomic_DNA"/>
</dbReference>
<dbReference type="AlphaFoldDB" id="A0AAU7NTT9"/>
<dbReference type="KEGG" id="mech:Q9L42_019020"/>
<protein>
    <submittedName>
        <fullName evidence="1">Uncharacterized protein</fullName>
    </submittedName>
</protein>
<dbReference type="Proteomes" id="UP001225378">
    <property type="component" value="Chromosome"/>
</dbReference>
<gene>
    <name evidence="1" type="ORF">Q9L42_019020</name>
</gene>
<name>A0AAU7NTT9_9GAMM</name>
<evidence type="ECO:0000313" key="1">
    <source>
        <dbReference type="EMBL" id="XBS20415.1"/>
    </source>
</evidence>
<evidence type="ECO:0000313" key="2">
    <source>
        <dbReference type="Proteomes" id="UP001225378"/>
    </source>
</evidence>
<proteinExistence type="predicted"/>
<reference evidence="1 2" key="1">
    <citation type="journal article" date="2024" name="Microbiology">
        <title>Methylomarinum rosea sp. nov., a novel halophilic methanotrophic bacterium from the hypersaline Lake Elton.</title>
        <authorList>
            <person name="Suleimanov R.Z."/>
            <person name="Oshkin I.Y."/>
            <person name="Danilova O.V."/>
            <person name="Suzina N.E."/>
            <person name="Dedysh S.N."/>
        </authorList>
    </citation>
    <scope>NUCLEOTIDE SEQUENCE [LARGE SCALE GENOMIC DNA]</scope>
    <source>
        <strain evidence="1 2">Ch1-1</strain>
    </source>
</reference>